<feature type="transmembrane region" description="Helical" evidence="1">
    <location>
        <begin position="260"/>
        <end position="283"/>
    </location>
</feature>
<keyword evidence="1" id="KW-0812">Transmembrane</keyword>
<reference key="2">
    <citation type="journal article" date="2012" name="Fungal Biol.">
        <title>The mitochondrial genome of Moniliophthora roreri, the frosty pod rot pathogen of cacao.</title>
        <authorList>
            <person name="Costa G.G.L."/>
            <person name="Cabrera O.G."/>
            <person name="Tiburcio R.A."/>
            <person name="Medrano F.J."/>
            <person name="Carazzolle M.F."/>
            <person name="Thomazella D.P.T."/>
            <person name="Schuster S.C."/>
            <person name="Carlson J.E."/>
            <person name="Guiltinan M.J."/>
            <person name="Bailey B.A."/>
            <person name="Mieczkowski P."/>
            <person name="Pereira G.A.G."/>
            <person name="Meinhardt L.W."/>
        </authorList>
    </citation>
    <scope>NUCLEOTIDE SEQUENCE [LARGE SCALE GENOMIC DNA]</scope>
    <source>
        <strain>MCA 2997</strain>
    </source>
</reference>
<keyword evidence="3" id="KW-1185">Reference proteome</keyword>
<protein>
    <submittedName>
        <fullName evidence="2">Hyp4</fullName>
    </submittedName>
</protein>
<feature type="transmembrane region" description="Helical" evidence="1">
    <location>
        <begin position="50"/>
        <end position="72"/>
    </location>
</feature>
<dbReference type="AlphaFoldDB" id="F2WVI9"/>
<gene>
    <name evidence="2" type="primary">hyp4</name>
</gene>
<dbReference type="EMBL" id="HQ259115">
    <property type="protein sequence ID" value="ADO51587.1"/>
    <property type="molecule type" value="Genomic_DNA"/>
</dbReference>
<feature type="transmembrane region" description="Helical" evidence="1">
    <location>
        <begin position="289"/>
        <end position="306"/>
    </location>
</feature>
<accession>F2WVI9</accession>
<dbReference type="Proteomes" id="UP000017559">
    <property type="component" value="Mitochondrion"/>
</dbReference>
<keyword evidence="1" id="KW-1133">Transmembrane helix</keyword>
<feature type="transmembrane region" description="Helical" evidence="1">
    <location>
        <begin position="5"/>
        <end position="30"/>
    </location>
</feature>
<name>F2WVI9_MONRO</name>
<reference evidence="2" key="1">
    <citation type="submission" date="2010-09" db="EMBL/GenBank/DDBJ databases">
        <authorList>
            <person name="Garcia O."/>
            <person name="Costa G.G.L."/>
            <person name="Tiburcio R.A."/>
            <person name="Medrano F.J."/>
            <person name="Carazzolle M.F."/>
            <person name="Thomazella D.T."/>
            <person name="Schuster S.C."/>
            <person name="Carlson J.E."/>
            <person name="Guiltinan M.J."/>
            <person name="Bailey B.A."/>
            <person name="Mieckowski P."/>
            <person name="Pereira G.A.G."/>
            <person name="Meinhardt L.W."/>
        </authorList>
    </citation>
    <scope>NUCLEOTIDE SEQUENCE</scope>
</reference>
<evidence type="ECO:0000313" key="3">
    <source>
        <dbReference type="Proteomes" id="UP000017559"/>
    </source>
</evidence>
<evidence type="ECO:0000313" key="2">
    <source>
        <dbReference type="EMBL" id="ADO51587.1"/>
    </source>
</evidence>
<organism>
    <name type="scientific">Moniliophthora roreri (strain MCA 2997)</name>
    <name type="common">Cocoa frosty pod rot fungus</name>
    <name type="synonym">Crinipellis roreri</name>
    <dbReference type="NCBI Taxonomy" id="1381753"/>
    <lineage>
        <taxon>Eukaryota</taxon>
        <taxon>Fungi</taxon>
        <taxon>Dikarya</taxon>
        <taxon>Basidiomycota</taxon>
        <taxon>Agaricomycotina</taxon>
        <taxon>Agaricomycetes</taxon>
        <taxon>Agaricomycetidae</taxon>
        <taxon>Agaricales</taxon>
        <taxon>Marasmiineae</taxon>
        <taxon>Marasmiaceae</taxon>
        <taxon>Moniliophthora</taxon>
    </lineage>
</organism>
<feature type="transmembrane region" description="Helical" evidence="1">
    <location>
        <begin position="318"/>
        <end position="339"/>
    </location>
</feature>
<keyword evidence="2" id="KW-0496">Mitochondrion</keyword>
<sequence length="346" mass="38497">MLTYLLFFCFLLVFSIILNLFFLSIIQLGVFGLSMRVTLINLLDKNVNLIPIFNLFVFILFQIYLSFNFLYLDSSSVTVSATMDNSSFFITGDALKLICDNLGSAGVFCCGARIGAALVSKHSIGILPKTGIIGSIGSGLTISYKIISNSMSTPENAAAAGARIGIKPVTLNIELSNVQQHNSAVDLPSALKNFFGINDGNYNIPFTEKFKNNSIELIGNESSNKVIKALEENNPNWKDSFIHSPLENNQFIIDILSNNLLLQFIVLYLLIMLILIISSKFLLNESSEFKTINSLPFGGVISYLLKKYISIWKKSSNIWILLIVFSIFIFNLVSIYSIYNLLLLLK</sequence>
<dbReference type="GeneID" id="10446044"/>
<evidence type="ECO:0000256" key="1">
    <source>
        <dbReference type="SAM" id="Phobius"/>
    </source>
</evidence>
<geneLocation type="mitochondrion" evidence="2"/>
<keyword evidence="1" id="KW-0472">Membrane</keyword>
<dbReference type="RefSeq" id="YP_004376360.1">
    <property type="nucleotide sequence ID" value="NC_015400.1"/>
</dbReference>
<proteinExistence type="predicted"/>